<dbReference type="Proteomes" id="UP000190648">
    <property type="component" value="Unassembled WGS sequence"/>
</dbReference>
<protein>
    <submittedName>
        <fullName evidence="2">Uncharacterized protein</fullName>
    </submittedName>
</protein>
<gene>
    <name evidence="2" type="ORF">AV530_006253</name>
</gene>
<dbReference type="EMBL" id="LSYS01003169">
    <property type="protein sequence ID" value="OPJ83340.1"/>
    <property type="molecule type" value="Genomic_DNA"/>
</dbReference>
<dbReference type="AlphaFoldDB" id="A0A1V4KFU3"/>
<sequence>MDEFGLMHRADLNSSDTHTGPVISADPTTTRTETGLFQEDLQLSLLSLKFTEIPRQMILAVHGKHPPTPPSKWSV</sequence>
<accession>A0A1V4KFU3</accession>
<keyword evidence="3" id="KW-1185">Reference proteome</keyword>
<comment type="caution">
    <text evidence="2">The sequence shown here is derived from an EMBL/GenBank/DDBJ whole genome shotgun (WGS) entry which is preliminary data.</text>
</comment>
<organism evidence="2 3">
    <name type="scientific">Patagioenas fasciata monilis</name>
    <dbReference type="NCBI Taxonomy" id="372326"/>
    <lineage>
        <taxon>Eukaryota</taxon>
        <taxon>Metazoa</taxon>
        <taxon>Chordata</taxon>
        <taxon>Craniata</taxon>
        <taxon>Vertebrata</taxon>
        <taxon>Euteleostomi</taxon>
        <taxon>Archelosauria</taxon>
        <taxon>Archosauria</taxon>
        <taxon>Dinosauria</taxon>
        <taxon>Saurischia</taxon>
        <taxon>Theropoda</taxon>
        <taxon>Coelurosauria</taxon>
        <taxon>Aves</taxon>
        <taxon>Neognathae</taxon>
        <taxon>Neoaves</taxon>
        <taxon>Columbimorphae</taxon>
        <taxon>Columbiformes</taxon>
        <taxon>Columbidae</taxon>
        <taxon>Patagioenas</taxon>
    </lineage>
</organism>
<evidence type="ECO:0000256" key="1">
    <source>
        <dbReference type="SAM" id="MobiDB-lite"/>
    </source>
</evidence>
<feature type="compositionally biased region" description="Basic and acidic residues" evidence="1">
    <location>
        <begin position="1"/>
        <end position="11"/>
    </location>
</feature>
<proteinExistence type="predicted"/>
<reference evidence="2 3" key="1">
    <citation type="submission" date="2016-02" db="EMBL/GenBank/DDBJ databases">
        <title>Band-tailed pigeon sequencing and assembly.</title>
        <authorList>
            <person name="Soares A.E."/>
            <person name="Novak B.J."/>
            <person name="Rice E.S."/>
            <person name="O'Connell B."/>
            <person name="Chang D."/>
            <person name="Weber S."/>
            <person name="Shapiro B."/>
        </authorList>
    </citation>
    <scope>NUCLEOTIDE SEQUENCE [LARGE SCALE GENOMIC DNA]</scope>
    <source>
        <strain evidence="2">BTP2013</strain>
        <tissue evidence="2">Blood</tissue>
    </source>
</reference>
<name>A0A1V4KFU3_PATFA</name>
<feature type="region of interest" description="Disordered" evidence="1">
    <location>
        <begin position="1"/>
        <end position="29"/>
    </location>
</feature>
<evidence type="ECO:0000313" key="2">
    <source>
        <dbReference type="EMBL" id="OPJ83340.1"/>
    </source>
</evidence>
<evidence type="ECO:0000313" key="3">
    <source>
        <dbReference type="Proteomes" id="UP000190648"/>
    </source>
</evidence>